<evidence type="ECO:0000313" key="2">
    <source>
        <dbReference type="Proteomes" id="UP001180489"/>
    </source>
</evidence>
<keyword evidence="2" id="KW-1185">Reference proteome</keyword>
<proteinExistence type="predicted"/>
<gene>
    <name evidence="1" type="ORF">RM863_16285</name>
</gene>
<dbReference type="EMBL" id="JAVRFF010000017">
    <property type="protein sequence ID" value="MDT0473688.1"/>
    <property type="molecule type" value="Genomic_DNA"/>
</dbReference>
<sequence>MENDLDALQLLSGEEAQAHALNLCEGHTCNGGSTCGISCQVTN</sequence>
<evidence type="ECO:0000313" key="1">
    <source>
        <dbReference type="EMBL" id="MDT0473688.1"/>
    </source>
</evidence>
<dbReference type="Proteomes" id="UP001180489">
    <property type="component" value="Unassembled WGS sequence"/>
</dbReference>
<comment type="caution">
    <text evidence="1">The sequence shown here is derived from an EMBL/GenBank/DDBJ whole genome shotgun (WGS) entry which is preliminary data.</text>
</comment>
<reference evidence="1" key="1">
    <citation type="submission" date="2024-05" db="EMBL/GenBank/DDBJ databases">
        <title>30 novel species of actinomycetes from the DSMZ collection.</title>
        <authorList>
            <person name="Nouioui I."/>
        </authorList>
    </citation>
    <scope>NUCLEOTIDE SEQUENCE</scope>
    <source>
        <strain evidence="1">DSM 41014</strain>
    </source>
</reference>
<dbReference type="NCBIfam" id="NF038157">
    <property type="entry name" value="lanti_ALQxL"/>
    <property type="match status" value="1"/>
</dbReference>
<name>A0ABU2UK99_9ACTN</name>
<accession>A0ABU2UK99</accession>
<protein>
    <submittedName>
        <fullName evidence="1">ALQxL family class IV lanthipeptide</fullName>
    </submittedName>
</protein>
<organism evidence="1 2">
    <name type="scientific">Streptomyces hintoniae</name>
    <dbReference type="NCBI Taxonomy" id="3075521"/>
    <lineage>
        <taxon>Bacteria</taxon>
        <taxon>Bacillati</taxon>
        <taxon>Actinomycetota</taxon>
        <taxon>Actinomycetes</taxon>
        <taxon>Kitasatosporales</taxon>
        <taxon>Streptomycetaceae</taxon>
        <taxon>Streptomyces</taxon>
    </lineage>
</organism>
<dbReference type="RefSeq" id="WP_206280767.1">
    <property type="nucleotide sequence ID" value="NZ_JAVRFF010000017.1"/>
</dbReference>